<reference evidence="4 5" key="1">
    <citation type="submission" date="2018-07" db="EMBL/GenBank/DDBJ databases">
        <title>Genomic Encyclopedia of Type Strains, Phase IV (KMG-IV): sequencing the most valuable type-strain genomes for metagenomic binning, comparative biology and taxonomic classification.</title>
        <authorList>
            <person name="Goeker M."/>
        </authorList>
    </citation>
    <scope>NUCLEOTIDE SEQUENCE [LARGE SCALE GENOMIC DNA]</scope>
    <source>
        <strain evidence="4 5">DSM 21634</strain>
    </source>
</reference>
<dbReference type="PROSITE" id="PS50801">
    <property type="entry name" value="STAS"/>
    <property type="match status" value="1"/>
</dbReference>
<dbReference type="GO" id="GO:0043856">
    <property type="term" value="F:anti-sigma factor antagonist activity"/>
    <property type="evidence" value="ECO:0007669"/>
    <property type="project" value="InterPro"/>
</dbReference>
<dbReference type="Proteomes" id="UP000252884">
    <property type="component" value="Unassembled WGS sequence"/>
</dbReference>
<protein>
    <recommendedName>
        <fullName evidence="2">Anti-sigma factor antagonist</fullName>
    </recommendedName>
</protein>
<dbReference type="PANTHER" id="PTHR33495:SF2">
    <property type="entry name" value="ANTI-SIGMA FACTOR ANTAGONIST TM_1081-RELATED"/>
    <property type="match status" value="1"/>
</dbReference>
<comment type="similarity">
    <text evidence="1 2">Belongs to the anti-sigma-factor antagonist family.</text>
</comment>
<name>A0A368XQC4_9BURK</name>
<dbReference type="InterPro" id="IPR002645">
    <property type="entry name" value="STAS_dom"/>
</dbReference>
<dbReference type="NCBIfam" id="TIGR00377">
    <property type="entry name" value="ant_ant_sig"/>
    <property type="match status" value="1"/>
</dbReference>
<dbReference type="RefSeq" id="WP_170168218.1">
    <property type="nucleotide sequence ID" value="NZ_QPJK01000005.1"/>
</dbReference>
<evidence type="ECO:0000259" key="3">
    <source>
        <dbReference type="PROSITE" id="PS50801"/>
    </source>
</evidence>
<dbReference type="Pfam" id="PF01740">
    <property type="entry name" value="STAS"/>
    <property type="match status" value="1"/>
</dbReference>
<dbReference type="Gene3D" id="3.30.750.24">
    <property type="entry name" value="STAS domain"/>
    <property type="match status" value="1"/>
</dbReference>
<dbReference type="SUPFAM" id="SSF52091">
    <property type="entry name" value="SpoIIaa-like"/>
    <property type="match status" value="1"/>
</dbReference>
<evidence type="ECO:0000256" key="1">
    <source>
        <dbReference type="ARBA" id="ARBA00009013"/>
    </source>
</evidence>
<dbReference type="EMBL" id="QPJK01000005">
    <property type="protein sequence ID" value="RCW70210.1"/>
    <property type="molecule type" value="Genomic_DNA"/>
</dbReference>
<feature type="domain" description="STAS" evidence="3">
    <location>
        <begin position="1"/>
        <end position="110"/>
    </location>
</feature>
<gene>
    <name evidence="4" type="ORF">DES41_105151</name>
</gene>
<evidence type="ECO:0000313" key="4">
    <source>
        <dbReference type="EMBL" id="RCW70210.1"/>
    </source>
</evidence>
<dbReference type="InterPro" id="IPR036513">
    <property type="entry name" value="STAS_dom_sf"/>
</dbReference>
<dbReference type="InterPro" id="IPR003658">
    <property type="entry name" value="Anti-sigma_ant"/>
</dbReference>
<evidence type="ECO:0000313" key="5">
    <source>
        <dbReference type="Proteomes" id="UP000252884"/>
    </source>
</evidence>
<organism evidence="4 5">
    <name type="scientific">Pseudorhodoferax soli</name>
    <dbReference type="NCBI Taxonomy" id="545864"/>
    <lineage>
        <taxon>Bacteria</taxon>
        <taxon>Pseudomonadati</taxon>
        <taxon>Pseudomonadota</taxon>
        <taxon>Betaproteobacteria</taxon>
        <taxon>Burkholderiales</taxon>
        <taxon>Comamonadaceae</taxon>
    </lineage>
</organism>
<evidence type="ECO:0000256" key="2">
    <source>
        <dbReference type="RuleBase" id="RU003749"/>
    </source>
</evidence>
<dbReference type="CDD" id="cd07043">
    <property type="entry name" value="STAS_anti-anti-sigma_factors"/>
    <property type="match status" value="1"/>
</dbReference>
<keyword evidence="5" id="KW-1185">Reference proteome</keyword>
<sequence length="114" mass="11665">MQIATTQHDTVLVLAIAGSVDSLSADALTQRFAEAIDQGAVHLVADFAQVSYTSSAGLRALLGTVKRCRLGGGDLRLAALQPPVARVLEIAGFTSILNIFADVPDAVASFGGAA</sequence>
<comment type="caution">
    <text evidence="4">The sequence shown here is derived from an EMBL/GenBank/DDBJ whole genome shotgun (WGS) entry which is preliminary data.</text>
</comment>
<proteinExistence type="inferred from homology"/>
<dbReference type="AlphaFoldDB" id="A0A368XQC4"/>
<dbReference type="PANTHER" id="PTHR33495">
    <property type="entry name" value="ANTI-SIGMA FACTOR ANTAGONIST TM_1081-RELATED-RELATED"/>
    <property type="match status" value="1"/>
</dbReference>
<accession>A0A368XQC4</accession>